<keyword evidence="6" id="KW-0325">Glycoprotein</keyword>
<evidence type="ECO:0000256" key="4">
    <source>
        <dbReference type="ARBA" id="ARBA00022729"/>
    </source>
</evidence>
<dbReference type="InterPro" id="IPR036318">
    <property type="entry name" value="FAD-bd_PCMH-like_sf"/>
</dbReference>
<dbReference type="InterPro" id="IPR006094">
    <property type="entry name" value="Oxid_FAD_bind_N"/>
</dbReference>
<protein>
    <recommendedName>
        <fullName evidence="8">FAD-binding PCMH-type domain-containing protein</fullName>
    </recommendedName>
</protein>
<sequence>MVPISAIFLTLLPVVSLILVSFLSSSTSSSTDESFFHCLNASQQIYSPNTTSYSSLLSSYHENIRTSSFRAPKPFVIVTPNLESEIQAALLCSKKHGFKIRIRSGGHDYEGLSTTSNVPFIIIDLVNFRKITIDMDDETAWIQAGATLGEVYYAIANRSSVHAFPAGICPTVGVGGHISGGGFGTMLRKYGLASDNVVDAYLMDVNGKILNRKSMGEDLFWAIRGGGGASFGIILSWKIKLVNVPPKVTVFTIGKTLDQGATKLLEKWQHVAYKLDANLFIRALVQIVHGKKGEKNIRISFNSLFLGSIQELIPLMKTSFPELGLVSEDCIEMSWIKSTLYFGFYGARNGDPIDILLNRTHSDKSFFKGKSDFVKEPISENVFEGIWKMFLDEEIAFMIMDPYGGKMSKISESETSFPHRADYLYNIQYLVKWEREGHGSAKKHVEWLRKLYMYMSAHVSHSPRVAYLNYRDLDLGKDVAVGNISYIKAKVWGEKYFNKNFNRLALVKGMVDPDNFFKNEQSIPPLSA</sequence>
<keyword evidence="4 7" id="KW-0732">Signal</keyword>
<dbReference type="GO" id="GO:0016491">
    <property type="term" value="F:oxidoreductase activity"/>
    <property type="evidence" value="ECO:0007669"/>
    <property type="project" value="InterPro"/>
</dbReference>
<dbReference type="InterPro" id="IPR016166">
    <property type="entry name" value="FAD-bd_PCMH"/>
</dbReference>
<dbReference type="InterPro" id="IPR012951">
    <property type="entry name" value="BBE"/>
</dbReference>
<feature type="signal peptide" evidence="7">
    <location>
        <begin position="1"/>
        <end position="28"/>
    </location>
</feature>
<feature type="chain" id="PRO_5032983628" description="FAD-binding PCMH-type domain-containing protein" evidence="7">
    <location>
        <begin position="29"/>
        <end position="528"/>
    </location>
</feature>
<evidence type="ECO:0000256" key="3">
    <source>
        <dbReference type="ARBA" id="ARBA00022630"/>
    </source>
</evidence>
<dbReference type="GO" id="GO:0071949">
    <property type="term" value="F:FAD binding"/>
    <property type="evidence" value="ECO:0007669"/>
    <property type="project" value="InterPro"/>
</dbReference>
<dbReference type="Gene3D" id="3.30.465.10">
    <property type="match status" value="1"/>
</dbReference>
<evidence type="ECO:0000313" key="10">
    <source>
        <dbReference type="Proteomes" id="UP000631114"/>
    </source>
</evidence>
<comment type="caution">
    <text evidence="9">The sequence shown here is derived from an EMBL/GenBank/DDBJ whole genome shotgun (WGS) entry which is preliminary data.</text>
</comment>
<keyword evidence="5" id="KW-0274">FAD</keyword>
<dbReference type="SUPFAM" id="SSF56176">
    <property type="entry name" value="FAD-binding/transporter-associated domain-like"/>
    <property type="match status" value="1"/>
</dbReference>
<keyword evidence="3" id="KW-0285">Flavoprotein</keyword>
<name>A0A835M572_9MAGN</name>
<dbReference type="InterPro" id="IPR016169">
    <property type="entry name" value="FAD-bd_PCMH_sub2"/>
</dbReference>
<evidence type="ECO:0000313" key="9">
    <source>
        <dbReference type="EMBL" id="KAF9616837.1"/>
    </source>
</evidence>
<evidence type="ECO:0000259" key="8">
    <source>
        <dbReference type="PROSITE" id="PS51387"/>
    </source>
</evidence>
<dbReference type="Proteomes" id="UP000631114">
    <property type="component" value="Unassembled WGS sequence"/>
</dbReference>
<evidence type="ECO:0000256" key="5">
    <source>
        <dbReference type="ARBA" id="ARBA00022827"/>
    </source>
</evidence>
<evidence type="ECO:0000256" key="6">
    <source>
        <dbReference type="ARBA" id="ARBA00023180"/>
    </source>
</evidence>
<dbReference type="EMBL" id="JADFTS010000003">
    <property type="protein sequence ID" value="KAF9616837.1"/>
    <property type="molecule type" value="Genomic_DNA"/>
</dbReference>
<evidence type="ECO:0000256" key="1">
    <source>
        <dbReference type="ARBA" id="ARBA00001974"/>
    </source>
</evidence>
<dbReference type="AlphaFoldDB" id="A0A835M572"/>
<gene>
    <name evidence="9" type="ORF">IFM89_032687</name>
</gene>
<organism evidence="9 10">
    <name type="scientific">Coptis chinensis</name>
    <dbReference type="NCBI Taxonomy" id="261450"/>
    <lineage>
        <taxon>Eukaryota</taxon>
        <taxon>Viridiplantae</taxon>
        <taxon>Streptophyta</taxon>
        <taxon>Embryophyta</taxon>
        <taxon>Tracheophyta</taxon>
        <taxon>Spermatophyta</taxon>
        <taxon>Magnoliopsida</taxon>
        <taxon>Ranunculales</taxon>
        <taxon>Ranunculaceae</taxon>
        <taxon>Coptidoideae</taxon>
        <taxon>Coptis</taxon>
    </lineage>
</organism>
<dbReference type="Gene3D" id="3.40.462.20">
    <property type="match status" value="1"/>
</dbReference>
<reference evidence="9 10" key="1">
    <citation type="submission" date="2020-10" db="EMBL/GenBank/DDBJ databases">
        <title>The Coptis chinensis genome and diversification of protoberbering-type alkaloids.</title>
        <authorList>
            <person name="Wang B."/>
            <person name="Shu S."/>
            <person name="Song C."/>
            <person name="Liu Y."/>
        </authorList>
    </citation>
    <scope>NUCLEOTIDE SEQUENCE [LARGE SCALE GENOMIC DNA]</scope>
    <source>
        <strain evidence="9">HL-2020</strain>
        <tissue evidence="9">Leaf</tissue>
    </source>
</reference>
<evidence type="ECO:0000256" key="7">
    <source>
        <dbReference type="SAM" id="SignalP"/>
    </source>
</evidence>
<dbReference type="OrthoDB" id="407275at2759"/>
<dbReference type="PANTHER" id="PTHR32448">
    <property type="entry name" value="OS08G0158400 PROTEIN"/>
    <property type="match status" value="1"/>
</dbReference>
<dbReference type="PROSITE" id="PS51387">
    <property type="entry name" value="FAD_PCMH"/>
    <property type="match status" value="1"/>
</dbReference>
<dbReference type="Pfam" id="PF08031">
    <property type="entry name" value="BBE"/>
    <property type="match status" value="1"/>
</dbReference>
<keyword evidence="10" id="KW-1185">Reference proteome</keyword>
<dbReference type="Gene3D" id="3.30.43.10">
    <property type="entry name" value="Uridine Diphospho-n-acetylenolpyruvylglucosamine Reductase, domain 2"/>
    <property type="match status" value="1"/>
</dbReference>
<dbReference type="Pfam" id="PF01565">
    <property type="entry name" value="FAD_binding_4"/>
    <property type="match status" value="1"/>
</dbReference>
<comment type="cofactor">
    <cofactor evidence="1">
        <name>FAD</name>
        <dbReference type="ChEBI" id="CHEBI:57692"/>
    </cofactor>
</comment>
<evidence type="ECO:0000256" key="2">
    <source>
        <dbReference type="ARBA" id="ARBA00005466"/>
    </source>
</evidence>
<dbReference type="InterPro" id="IPR016167">
    <property type="entry name" value="FAD-bd_PCMH_sub1"/>
</dbReference>
<proteinExistence type="inferred from homology"/>
<comment type="similarity">
    <text evidence="2">Belongs to the oxygen-dependent FAD-linked oxidoreductase family.</text>
</comment>
<accession>A0A835M572</accession>
<feature type="domain" description="FAD-binding PCMH-type" evidence="8">
    <location>
        <begin position="70"/>
        <end position="244"/>
    </location>
</feature>